<dbReference type="Pfam" id="PF18072">
    <property type="entry name" value="FGAR-AT_linker"/>
    <property type="match status" value="1"/>
</dbReference>
<dbReference type="SUPFAM" id="SSF56042">
    <property type="entry name" value="PurM C-terminal domain-like"/>
    <property type="match status" value="2"/>
</dbReference>
<reference evidence="18 19" key="1">
    <citation type="submission" date="2018-08" db="EMBL/GenBank/DDBJ databases">
        <title>Lysobacter weifangensis sp. nov., a new member of the family 'Xanthomonadaceae', isolated from soil in a farmland.</title>
        <authorList>
            <person name="Zhao H."/>
        </authorList>
    </citation>
    <scope>NUCLEOTIDE SEQUENCE [LARGE SCALE GENOMIC DNA]</scope>
    <source>
        <strain evidence="18 19">WF-2</strain>
    </source>
</reference>
<feature type="binding site" evidence="12">
    <location>
        <position position="957"/>
    </location>
    <ligand>
        <name>ATP</name>
        <dbReference type="ChEBI" id="CHEBI:30616"/>
    </ligand>
</feature>
<feature type="compositionally biased region" description="Polar residues" evidence="13">
    <location>
        <begin position="628"/>
        <end position="640"/>
    </location>
</feature>
<feature type="binding site" evidence="12">
    <location>
        <position position="730"/>
    </location>
    <ligand>
        <name>Mg(2+)</name>
        <dbReference type="ChEBI" id="CHEBI:18420"/>
    </ligand>
</feature>
<dbReference type="Pfam" id="PF13507">
    <property type="entry name" value="GATase_5"/>
    <property type="match status" value="1"/>
</dbReference>
<dbReference type="PANTHER" id="PTHR10099:SF1">
    <property type="entry name" value="PHOSPHORIBOSYLFORMYLGLYCINAMIDINE SYNTHASE"/>
    <property type="match status" value="1"/>
</dbReference>
<evidence type="ECO:0000259" key="15">
    <source>
        <dbReference type="Pfam" id="PF18072"/>
    </source>
</evidence>
<dbReference type="Gene3D" id="3.90.650.10">
    <property type="entry name" value="PurM-like C-terminal domain"/>
    <property type="match status" value="2"/>
</dbReference>
<comment type="similarity">
    <text evidence="2 12">In the N-terminal section; belongs to the FGAMS family.</text>
</comment>
<dbReference type="EMBL" id="QVPD01000006">
    <property type="protein sequence ID" value="RFP60525.1"/>
    <property type="molecule type" value="Genomic_DNA"/>
</dbReference>
<dbReference type="HAMAP" id="MF_00419">
    <property type="entry name" value="PurL_1"/>
    <property type="match status" value="1"/>
</dbReference>
<dbReference type="SUPFAM" id="SSF109736">
    <property type="entry name" value="FGAM synthase PurL, linker domain"/>
    <property type="match status" value="1"/>
</dbReference>
<dbReference type="Gene3D" id="1.10.8.750">
    <property type="entry name" value="Phosphoribosylformylglycinamidine synthase, linker domain"/>
    <property type="match status" value="1"/>
</dbReference>
<dbReference type="SUPFAM" id="SSF55326">
    <property type="entry name" value="PurM N-terminal domain-like"/>
    <property type="match status" value="2"/>
</dbReference>
<keyword evidence="19" id="KW-1185">Reference proteome</keyword>
<sequence length="1366" mass="145390">MIVLEGPPALSPFRRERLQTRLQAIVPELRIVGAWLAYWVEPEPGAVPDAAPLQRILQADPGTRPLAPGAISRFVLPRLGTISPWASKATELLHGAGLPVRRVERGTRLDLAGWPQDSAQQAALASLLHDPMTQSLLAARADGAALFRAPARGALERIPLAGLEAANTRLGLALADDEIDYLRARFGALGRDPSDVELMMFAQANSEHCRHKIFNATWTIDGREQQAAGKPLSLFGMIRHTHASTPAHTLSAYSDNAAVVAGYPARRYRPDPQTHEYRAEAAADSAFCIKVETHNHPTAIAPFPGASTGAGGEIRDEGATGRGGKPKAGLAGFSVSHLRIPGLPQPWEGERPLNPRMAPALEIMLDGPLGAAAFNNEFGRPNLTGYFRSFELRESGSAAAQGGRLTRAYDKPIMLAGGLGAIDRPLVAKRALAPGDAVVVLGGPAMLIGLGGGAASSVASGDSAEDLDFASVQRDNPEMQRRCQEVIDRCVALGERNPIASLHDVGAGGLSNAIPELLHDSGVGGVIDLDRVPSDDPSLSPLQLWCNESQERYVLGLPQDRVADFAAICARERCPFAVVGTATAEERLVVGYGATIETVYGKAVNEAIAGEAHGSEADPRGEAKTVFSDPSSGVGQQTRSPDPDRFAIDLPMDLLFGKPPKMHRDTAHPAPPHWPQLATAQLDLHEAGLRVLAHPTVAAKSFLVTIGDRSVGGLTARDQMIGPWQLPVADCALTLADYAGYAGEAMAIGERTPLALLDPVAAARMAVGEAITNLCAAPLASLDRVKLSANWMAAAGHPGEDARLFDAVRAIALDLCPQLELAIPVGKDSLSMQAQWHADGAVQRTVSPVSPVVTAFAPVADVRAQLTPLLAREADTELWLIGLGAGRQRLGGSILAQCHPQAQPAGTGGNAALPAFSGGGDGLGVPDLDDPQRLRAFFELIRDARQAGLLLAYHDRSDGGAFAALAEMAFCSHLGLDIVLDGWGADRIEDVCRTLFNEELGAVVQLRCEDRAAFADLVAGHGLVDCAQRIAWPTTAPLVRVLHAGETLVEWRWEELFDAWWSVTHALQRLRDNPECADEERAAARRFDAPGLKPRLTFDPAEDIAAPYIGGGTRPAVAILREQGVNGQLEMASAFERAGFRAVDVHMSDLIAGRLRLDEFAGFAACGGFSYGDVLGAGRGWATSILERPQLRDMFAAFFARGDSFALGVCNGCQMLSQLKPIIPGAGHWPRFLRNRSEQFEARLGLLEVLESPSLFLRGMAGSRIPVSSAHGEGRASFDAEAGAAAARVALRYVDGDGSVATGYPANPNGSPDGIAGLTSDDGRVTILMPHPERTPRRVNFSWAPADWPEDSPWLRMFRNARAFMN</sequence>
<keyword evidence="5 12" id="KW-0479">Metal-binding</keyword>
<dbReference type="GO" id="GO:0005737">
    <property type="term" value="C:cytoplasm"/>
    <property type="evidence" value="ECO:0007669"/>
    <property type="project" value="UniProtKB-SubCell"/>
</dbReference>
<dbReference type="GO" id="GO:0006189">
    <property type="term" value="P:'de novo' IMP biosynthetic process"/>
    <property type="evidence" value="ECO:0007669"/>
    <property type="project" value="UniProtKB-UniRule"/>
</dbReference>
<evidence type="ECO:0000256" key="13">
    <source>
        <dbReference type="SAM" id="MobiDB-lite"/>
    </source>
</evidence>
<feature type="active site" description="Nucleophile" evidence="12">
    <location>
        <position position="1210"/>
    </location>
</feature>
<keyword evidence="9 12" id="KW-0460">Magnesium</keyword>
<accession>A0A372DLR5</accession>
<dbReference type="GO" id="GO:0046872">
    <property type="term" value="F:metal ion binding"/>
    <property type="evidence" value="ECO:0007669"/>
    <property type="project" value="UniProtKB-KW"/>
</dbReference>
<dbReference type="InterPro" id="IPR029062">
    <property type="entry name" value="Class_I_gatase-like"/>
</dbReference>
<evidence type="ECO:0000256" key="3">
    <source>
        <dbReference type="ARBA" id="ARBA00022490"/>
    </source>
</evidence>
<feature type="domain" description="PurM-like C-terminal" evidence="14">
    <location>
        <begin position="434"/>
        <end position="591"/>
    </location>
</feature>
<feature type="binding site" evidence="12">
    <location>
        <begin position="384"/>
        <end position="386"/>
    </location>
    <ligand>
        <name>ATP</name>
        <dbReference type="ChEBI" id="CHEBI:30616"/>
    </ligand>
</feature>
<evidence type="ECO:0000256" key="4">
    <source>
        <dbReference type="ARBA" id="ARBA00022598"/>
    </source>
</evidence>
<evidence type="ECO:0000259" key="14">
    <source>
        <dbReference type="Pfam" id="PF02769"/>
    </source>
</evidence>
<dbReference type="NCBIfam" id="NF003672">
    <property type="entry name" value="PRK05297.1"/>
    <property type="match status" value="1"/>
</dbReference>
<gene>
    <name evidence="12" type="primary">purL</name>
    <name evidence="18" type="ORF">D0Y53_07435</name>
</gene>
<feature type="region of interest" description="Disordered" evidence="13">
    <location>
        <begin position="612"/>
        <end position="644"/>
    </location>
</feature>
<dbReference type="UniPathway" id="UPA00074">
    <property type="reaction ID" value="UER00128"/>
</dbReference>
<feature type="domain" description="Phosphoribosylformylglycinamidine synthase N-terminal" evidence="16">
    <location>
        <begin position="38"/>
        <end position="147"/>
    </location>
</feature>
<feature type="binding site" evidence="12">
    <location>
        <begin position="305"/>
        <end position="316"/>
    </location>
    <ligand>
        <name>ATP</name>
        <dbReference type="ChEBI" id="CHEBI:30616"/>
    </ligand>
</feature>
<dbReference type="Gene3D" id="3.30.1330.10">
    <property type="entry name" value="PurM-like, N-terminal domain"/>
    <property type="match status" value="2"/>
</dbReference>
<dbReference type="Gene3D" id="3.40.50.880">
    <property type="match status" value="1"/>
</dbReference>
<evidence type="ECO:0000256" key="1">
    <source>
        <dbReference type="ARBA" id="ARBA00004920"/>
    </source>
</evidence>
<feature type="active site" evidence="12">
    <location>
        <position position="1333"/>
    </location>
</feature>
<dbReference type="GO" id="GO:0005524">
    <property type="term" value="F:ATP binding"/>
    <property type="evidence" value="ECO:0007669"/>
    <property type="project" value="UniProtKB-UniRule"/>
</dbReference>
<evidence type="ECO:0000256" key="5">
    <source>
        <dbReference type="ARBA" id="ARBA00022723"/>
    </source>
</evidence>
<feature type="domain" description="PurM-like C-terminal" evidence="14">
    <location>
        <begin position="905"/>
        <end position="1030"/>
    </location>
</feature>
<dbReference type="FunFam" id="3.40.50.880:FF:000008">
    <property type="entry name" value="Phosphoribosylformylglycinamidine synthase"/>
    <property type="match status" value="1"/>
</dbReference>
<feature type="binding site" evidence="12">
    <location>
        <position position="773"/>
    </location>
    <ligand>
        <name>Mg(2+)</name>
        <dbReference type="ChEBI" id="CHEBI:18420"/>
    </ligand>
</feature>
<dbReference type="PANTHER" id="PTHR10099">
    <property type="entry name" value="PHOSPHORIBOSYLFORMYLGLYCINAMIDINE SYNTHASE"/>
    <property type="match status" value="1"/>
</dbReference>
<dbReference type="FunFam" id="3.30.1330.10:FF:000005">
    <property type="entry name" value="Phosphoribosylformylglycinamidine synthase"/>
    <property type="match status" value="1"/>
</dbReference>
<protein>
    <recommendedName>
        <fullName evidence="12">Phosphoribosylformylglycinamidine synthase</fullName>
        <shortName evidence="12">FGAM synthase</shortName>
        <shortName evidence="12">FGAMS</shortName>
        <ecNumber evidence="12">6.3.5.3</ecNumber>
    </recommendedName>
    <alternativeName>
        <fullName evidence="12">Formylglycinamide ribonucleotide amidotransferase</fullName>
        <shortName evidence="12">FGAR amidotransferase</shortName>
        <shortName evidence="12">FGAR-AT</shortName>
    </alternativeName>
</protein>
<evidence type="ECO:0000259" key="17">
    <source>
        <dbReference type="Pfam" id="PF22689"/>
    </source>
</evidence>
<dbReference type="EC" id="6.3.5.3" evidence="12"/>
<dbReference type="SUPFAM" id="SSF52317">
    <property type="entry name" value="Class I glutamine amidotransferase-like"/>
    <property type="match status" value="1"/>
</dbReference>
<evidence type="ECO:0000259" key="16">
    <source>
        <dbReference type="Pfam" id="PF18076"/>
    </source>
</evidence>
<keyword evidence="7 12" id="KW-0658">Purine biosynthesis</keyword>
<evidence type="ECO:0000313" key="19">
    <source>
        <dbReference type="Proteomes" id="UP000262917"/>
    </source>
</evidence>
<dbReference type="RefSeq" id="WP_117202585.1">
    <property type="nucleotide sequence ID" value="NZ_JBHTBK010000035.1"/>
</dbReference>
<dbReference type="InterPro" id="IPR010918">
    <property type="entry name" value="PurM-like_C_dom"/>
</dbReference>
<dbReference type="GO" id="GO:0004642">
    <property type="term" value="F:phosphoribosylformylglycinamidine synthase activity"/>
    <property type="evidence" value="ECO:0007669"/>
    <property type="project" value="UniProtKB-UniRule"/>
</dbReference>
<dbReference type="Pfam" id="PF02769">
    <property type="entry name" value="AIRS_C"/>
    <property type="match status" value="2"/>
</dbReference>
<dbReference type="SUPFAM" id="SSF82697">
    <property type="entry name" value="PurS-like"/>
    <property type="match status" value="1"/>
</dbReference>
<name>A0A372DLR5_9GAMM</name>
<evidence type="ECO:0000256" key="11">
    <source>
        <dbReference type="ARBA" id="ARBA00052585"/>
    </source>
</evidence>
<feature type="binding site" evidence="12">
    <location>
        <position position="729"/>
    </location>
    <ligand>
        <name>ATP</name>
        <dbReference type="ChEBI" id="CHEBI:30616"/>
    </ligand>
</feature>
<feature type="domain" description="FGAR-AT PurM N-terminal-like" evidence="17">
    <location>
        <begin position="700"/>
        <end position="858"/>
    </location>
</feature>
<dbReference type="NCBIfam" id="TIGR01735">
    <property type="entry name" value="FGAM_synt"/>
    <property type="match status" value="1"/>
</dbReference>
<evidence type="ECO:0000256" key="9">
    <source>
        <dbReference type="ARBA" id="ARBA00022842"/>
    </source>
</evidence>
<comment type="caution">
    <text evidence="18">The sequence shown here is derived from an EMBL/GenBank/DDBJ whole genome shotgun (WGS) entry which is preliminary data.</text>
</comment>
<comment type="subunit">
    <text evidence="12">Monomer.</text>
</comment>
<evidence type="ECO:0000256" key="2">
    <source>
        <dbReference type="ARBA" id="ARBA00008608"/>
    </source>
</evidence>
<evidence type="ECO:0000256" key="7">
    <source>
        <dbReference type="ARBA" id="ARBA00022755"/>
    </source>
</evidence>
<proteinExistence type="inferred from homology"/>
<dbReference type="InterPro" id="IPR010073">
    <property type="entry name" value="PurL_large"/>
</dbReference>
<dbReference type="CDD" id="cd02203">
    <property type="entry name" value="PurL_repeat1"/>
    <property type="match status" value="1"/>
</dbReference>
<dbReference type="OrthoDB" id="9804441at2"/>
<feature type="domain" description="Phosphoribosylformylglycinamidine synthase linker" evidence="15">
    <location>
        <begin position="163"/>
        <end position="212"/>
    </location>
</feature>
<comment type="subcellular location">
    <subcellularLocation>
        <location evidence="12">Cytoplasm</location>
    </subcellularLocation>
</comment>
<feature type="binding site" evidence="12">
    <location>
        <position position="955"/>
    </location>
    <ligand>
        <name>Mg(2+)</name>
        <dbReference type="ChEBI" id="CHEBI:18420"/>
    </ligand>
</feature>
<dbReference type="InterPro" id="IPR055181">
    <property type="entry name" value="FGAR-AT_PurM_N-like"/>
</dbReference>
<dbReference type="InterPro" id="IPR036604">
    <property type="entry name" value="PurS-like_sf"/>
</dbReference>
<dbReference type="PROSITE" id="PS51273">
    <property type="entry name" value="GATASE_TYPE_1"/>
    <property type="match status" value="1"/>
</dbReference>
<keyword evidence="6 12" id="KW-0547">Nucleotide-binding</keyword>
<keyword evidence="10 12" id="KW-0315">Glutamine amidotransferase</keyword>
<comment type="pathway">
    <text evidence="1 12">Purine metabolism; IMP biosynthesis via de novo pathway; 5-amino-1-(5-phospho-D-ribosyl)imidazole from N(2)-formyl-N(1)-(5-phospho-D-ribosyl)glycinamide: step 1/2.</text>
</comment>
<comment type="function">
    <text evidence="12">Phosphoribosylformylglycinamidine synthase involved in the purines biosynthetic pathway. Catalyzes the ATP-dependent conversion of formylglycinamide ribonucleotide (FGAR) and glutamine to yield formylglycinamidine ribonucleotide (FGAM) and glutamate.</text>
</comment>
<evidence type="ECO:0000313" key="18">
    <source>
        <dbReference type="EMBL" id="RFP60525.1"/>
    </source>
</evidence>
<dbReference type="Proteomes" id="UP000262917">
    <property type="component" value="Unassembled WGS sequence"/>
</dbReference>
<evidence type="ECO:0000256" key="6">
    <source>
        <dbReference type="ARBA" id="ARBA00022741"/>
    </source>
</evidence>
<dbReference type="SMART" id="SM01211">
    <property type="entry name" value="GATase_5"/>
    <property type="match status" value="1"/>
</dbReference>
<dbReference type="CDD" id="cd01740">
    <property type="entry name" value="GATase1_FGAR_AT"/>
    <property type="match status" value="1"/>
</dbReference>
<comment type="catalytic activity">
    <reaction evidence="11 12">
        <text>N(2)-formyl-N(1)-(5-phospho-beta-D-ribosyl)glycinamide + L-glutamine + ATP + H2O = 2-formamido-N(1)-(5-O-phospho-beta-D-ribosyl)acetamidine + L-glutamate + ADP + phosphate + H(+)</text>
        <dbReference type="Rhea" id="RHEA:17129"/>
        <dbReference type="ChEBI" id="CHEBI:15377"/>
        <dbReference type="ChEBI" id="CHEBI:15378"/>
        <dbReference type="ChEBI" id="CHEBI:29985"/>
        <dbReference type="ChEBI" id="CHEBI:30616"/>
        <dbReference type="ChEBI" id="CHEBI:43474"/>
        <dbReference type="ChEBI" id="CHEBI:58359"/>
        <dbReference type="ChEBI" id="CHEBI:147286"/>
        <dbReference type="ChEBI" id="CHEBI:147287"/>
        <dbReference type="ChEBI" id="CHEBI:456216"/>
        <dbReference type="EC" id="6.3.5.3"/>
    </reaction>
</comment>
<evidence type="ECO:0000256" key="10">
    <source>
        <dbReference type="ARBA" id="ARBA00022962"/>
    </source>
</evidence>
<evidence type="ECO:0000256" key="12">
    <source>
        <dbReference type="HAMAP-Rule" id="MF_00419"/>
    </source>
</evidence>
<dbReference type="InterPro" id="IPR041609">
    <property type="entry name" value="PurL_linker"/>
</dbReference>
<dbReference type="CDD" id="cd02204">
    <property type="entry name" value="PurL_repeat2"/>
    <property type="match status" value="1"/>
</dbReference>
<dbReference type="InterPro" id="IPR036921">
    <property type="entry name" value="PurM-like_N_sf"/>
</dbReference>
<dbReference type="InterPro" id="IPR040707">
    <property type="entry name" value="FGAR-AT_N"/>
</dbReference>
<dbReference type="FunFam" id="3.90.650.10:FF:000024">
    <property type="entry name" value="Phosphoribosylformylglycinamidine synthase"/>
    <property type="match status" value="1"/>
</dbReference>
<dbReference type="Pfam" id="PF22689">
    <property type="entry name" value="FGAR-AT_PurM_N-like"/>
    <property type="match status" value="1"/>
</dbReference>
<feature type="active site" evidence="12">
    <location>
        <position position="1331"/>
    </location>
</feature>
<feature type="binding site" evidence="12">
    <location>
        <position position="769"/>
    </location>
    <ligand>
        <name>Mg(2+)</name>
        <dbReference type="ChEBI" id="CHEBI:18420"/>
    </ligand>
</feature>
<dbReference type="Pfam" id="PF18076">
    <property type="entry name" value="FGAR-AT_N"/>
    <property type="match status" value="1"/>
</dbReference>
<evidence type="ECO:0000256" key="8">
    <source>
        <dbReference type="ARBA" id="ARBA00022840"/>
    </source>
</evidence>
<organism evidence="18 19">
    <name type="scientific">Cognatiluteimonas weifangensis</name>
    <dbReference type="NCBI Taxonomy" id="2303539"/>
    <lineage>
        <taxon>Bacteria</taxon>
        <taxon>Pseudomonadati</taxon>
        <taxon>Pseudomonadota</taxon>
        <taxon>Gammaproteobacteria</taxon>
        <taxon>Lysobacterales</taxon>
        <taxon>Lysobacteraceae</taxon>
        <taxon>Cognatiluteimonas</taxon>
    </lineage>
</organism>
<keyword evidence="3 12" id="KW-0963">Cytoplasm</keyword>
<keyword evidence="8 12" id="KW-0067">ATP-binding</keyword>
<feature type="compositionally biased region" description="Basic and acidic residues" evidence="13">
    <location>
        <begin position="613"/>
        <end position="623"/>
    </location>
</feature>
<dbReference type="InterPro" id="IPR036676">
    <property type="entry name" value="PurM-like_C_sf"/>
</dbReference>
<keyword evidence="4 12" id="KW-0436">Ligase</keyword>